<evidence type="ECO:0000256" key="1">
    <source>
        <dbReference type="SAM" id="MobiDB-lite"/>
    </source>
</evidence>
<feature type="compositionally biased region" description="Low complexity" evidence="1">
    <location>
        <begin position="367"/>
        <end position="379"/>
    </location>
</feature>
<accession>A0AA39ZNG8</accession>
<dbReference type="PANTHER" id="PTHR39470">
    <property type="entry name" value="CHROMOSOME 10, WHOLE GENOME SHOTGUN SEQUENCE"/>
    <property type="match status" value="1"/>
</dbReference>
<feature type="compositionally biased region" description="Gly residues" evidence="1">
    <location>
        <begin position="353"/>
        <end position="362"/>
    </location>
</feature>
<keyword evidence="4" id="KW-1185">Reference proteome</keyword>
<keyword evidence="2" id="KW-1133">Transmembrane helix</keyword>
<keyword evidence="2" id="KW-0812">Transmembrane</keyword>
<evidence type="ECO:0000256" key="2">
    <source>
        <dbReference type="SAM" id="Phobius"/>
    </source>
</evidence>
<reference evidence="3" key="1">
    <citation type="submission" date="2023-06" db="EMBL/GenBank/DDBJ databases">
        <title>Genome-scale phylogeny and comparative genomics of the fungal order Sordariales.</title>
        <authorList>
            <consortium name="Lawrence Berkeley National Laboratory"/>
            <person name="Hensen N."/>
            <person name="Bonometti L."/>
            <person name="Westerberg I."/>
            <person name="Brannstrom I.O."/>
            <person name="Guillou S."/>
            <person name="Cros-Aarteil S."/>
            <person name="Calhoun S."/>
            <person name="Haridas S."/>
            <person name="Kuo A."/>
            <person name="Mondo S."/>
            <person name="Pangilinan J."/>
            <person name="Riley R."/>
            <person name="Labutti K."/>
            <person name="Andreopoulos B."/>
            <person name="Lipzen A."/>
            <person name="Chen C."/>
            <person name="Yanf M."/>
            <person name="Daum C."/>
            <person name="Ng V."/>
            <person name="Clum A."/>
            <person name="Steindorff A."/>
            <person name="Ohm R."/>
            <person name="Martin F."/>
            <person name="Silar P."/>
            <person name="Natvig D."/>
            <person name="Lalanne C."/>
            <person name="Gautier V."/>
            <person name="Ament-Velasquez S.L."/>
            <person name="Kruys A."/>
            <person name="Hutchinson M.I."/>
            <person name="Powell A.J."/>
            <person name="Barry K."/>
            <person name="Miller A.N."/>
            <person name="Grigoriev I.V."/>
            <person name="Debuchy R."/>
            <person name="Gladieux P."/>
            <person name="Thoren M.H."/>
            <person name="Johannesson H."/>
        </authorList>
    </citation>
    <scope>NUCLEOTIDE SEQUENCE</scope>
    <source>
        <strain evidence="3">CBS 307.81</strain>
    </source>
</reference>
<keyword evidence="2" id="KW-0472">Membrane</keyword>
<name>A0AA39ZNG8_9PEZI</name>
<evidence type="ECO:0008006" key="5">
    <source>
        <dbReference type="Google" id="ProtNLM"/>
    </source>
</evidence>
<evidence type="ECO:0000313" key="3">
    <source>
        <dbReference type="EMBL" id="KAK0674458.1"/>
    </source>
</evidence>
<dbReference type="EMBL" id="JAULSY010000001">
    <property type="protein sequence ID" value="KAK0674458.1"/>
    <property type="molecule type" value="Genomic_DNA"/>
</dbReference>
<dbReference type="Proteomes" id="UP001174997">
    <property type="component" value="Unassembled WGS sequence"/>
</dbReference>
<gene>
    <name evidence="3" type="ORF">QBC41DRAFT_308731</name>
</gene>
<feature type="transmembrane region" description="Helical" evidence="2">
    <location>
        <begin position="48"/>
        <end position="67"/>
    </location>
</feature>
<feature type="transmembrane region" description="Helical" evidence="2">
    <location>
        <begin position="184"/>
        <end position="205"/>
    </location>
</feature>
<organism evidence="3 4">
    <name type="scientific">Cercophora samala</name>
    <dbReference type="NCBI Taxonomy" id="330535"/>
    <lineage>
        <taxon>Eukaryota</taxon>
        <taxon>Fungi</taxon>
        <taxon>Dikarya</taxon>
        <taxon>Ascomycota</taxon>
        <taxon>Pezizomycotina</taxon>
        <taxon>Sordariomycetes</taxon>
        <taxon>Sordariomycetidae</taxon>
        <taxon>Sordariales</taxon>
        <taxon>Lasiosphaeriaceae</taxon>
        <taxon>Cercophora</taxon>
    </lineage>
</organism>
<feature type="transmembrane region" description="Helical" evidence="2">
    <location>
        <begin position="6"/>
        <end position="27"/>
    </location>
</feature>
<feature type="transmembrane region" description="Helical" evidence="2">
    <location>
        <begin position="145"/>
        <end position="172"/>
    </location>
</feature>
<proteinExistence type="predicted"/>
<protein>
    <recommendedName>
        <fullName evidence="5">Chorismate synthase protein</fullName>
    </recommendedName>
</protein>
<sequence length="386" mass="42261">MAIDWGTIKSLLIFFGPLLLPKAISYYRSIRAAPQIHRLKVVPLPPTLIRAIAILSAVAFTFLLRVLPVFSPENIFTITQSRLQIPTEVLFNRLSSLRPLHTLTPLDLALKAKFTSLESRLLYLQFGPEVLGECPFCNSDDPTSYLYYAVPSILTPHVFNLVVITLVTSYLFSGEKAATWRTPAAIAAVVLTVLDLYLTSSFNHQVNASRLRLPDLDLFFWTSRLLRFVSLAVLDFALAGVIYLTGTNRAFVTPPSPGERIEGVMKGLGNIKGKLNAAGVVKNTVTRDEGLRGRSNGYWAHEVRLTREMMEEEEVVRGMNDALENRLDVRVLERDAEEYAKAVLGGIMGFSGPGAAGGGGGEAVPDTPTATTPTTTTTAGGHQKEE</sequence>
<feature type="region of interest" description="Disordered" evidence="1">
    <location>
        <begin position="353"/>
        <end position="386"/>
    </location>
</feature>
<dbReference type="AlphaFoldDB" id="A0AA39ZNG8"/>
<feature type="transmembrane region" description="Helical" evidence="2">
    <location>
        <begin position="225"/>
        <end position="244"/>
    </location>
</feature>
<comment type="caution">
    <text evidence="3">The sequence shown here is derived from an EMBL/GenBank/DDBJ whole genome shotgun (WGS) entry which is preliminary data.</text>
</comment>
<dbReference type="PANTHER" id="PTHR39470:SF1">
    <property type="entry name" value="CHORISMATE SYNTHASE PROTEIN"/>
    <property type="match status" value="1"/>
</dbReference>
<evidence type="ECO:0000313" key="4">
    <source>
        <dbReference type="Proteomes" id="UP001174997"/>
    </source>
</evidence>